<feature type="transmembrane region" description="Helical" evidence="6">
    <location>
        <begin position="362"/>
        <end position="381"/>
    </location>
</feature>
<reference evidence="7" key="1">
    <citation type="submission" date="2021-05" db="EMBL/GenBank/DDBJ databases">
        <title>Complete genome sequence of the cellulolytic planctomycete Telmatocola sphagniphila SP2T and characterization of the first cellulase from planctomycetes.</title>
        <authorList>
            <person name="Rakitin A.L."/>
            <person name="Beletsky A.V."/>
            <person name="Naumoff D.G."/>
            <person name="Kulichevskaya I.S."/>
            <person name="Mardanov A.V."/>
            <person name="Ravin N.V."/>
            <person name="Dedysh S.N."/>
        </authorList>
    </citation>
    <scope>NUCLEOTIDE SEQUENCE</scope>
    <source>
        <strain evidence="7">SP2T</strain>
    </source>
</reference>
<feature type="transmembrane region" description="Helical" evidence="6">
    <location>
        <begin position="651"/>
        <end position="670"/>
    </location>
</feature>
<feature type="transmembrane region" description="Helical" evidence="6">
    <location>
        <begin position="624"/>
        <end position="645"/>
    </location>
</feature>
<keyword evidence="3 6" id="KW-0812">Transmembrane</keyword>
<organism evidence="7 8">
    <name type="scientific">Telmatocola sphagniphila</name>
    <dbReference type="NCBI Taxonomy" id="1123043"/>
    <lineage>
        <taxon>Bacteria</taxon>
        <taxon>Pseudomonadati</taxon>
        <taxon>Planctomycetota</taxon>
        <taxon>Planctomycetia</taxon>
        <taxon>Gemmatales</taxon>
        <taxon>Gemmataceae</taxon>
    </lineage>
</organism>
<proteinExistence type="predicted"/>
<dbReference type="KEGG" id="tsph:KIH39_19955"/>
<dbReference type="InterPro" id="IPR004814">
    <property type="entry name" value="Oligopep_transpt"/>
</dbReference>
<feature type="transmembrane region" description="Helical" evidence="6">
    <location>
        <begin position="751"/>
        <end position="769"/>
    </location>
</feature>
<evidence type="ECO:0000256" key="1">
    <source>
        <dbReference type="ARBA" id="ARBA00004141"/>
    </source>
</evidence>
<accession>A0A8E6EUC9</accession>
<feature type="transmembrane region" description="Helical" evidence="6">
    <location>
        <begin position="99"/>
        <end position="119"/>
    </location>
</feature>
<dbReference type="PANTHER" id="PTHR31645:SF0">
    <property type="entry name" value="OLIGOPEPTIDE TRANSPORTER YGL114W-RELATED"/>
    <property type="match status" value="1"/>
</dbReference>
<dbReference type="InterPro" id="IPR045035">
    <property type="entry name" value="YSL-like"/>
</dbReference>
<keyword evidence="4 6" id="KW-1133">Transmembrane helix</keyword>
<evidence type="ECO:0000256" key="6">
    <source>
        <dbReference type="SAM" id="Phobius"/>
    </source>
</evidence>
<feature type="transmembrane region" description="Helical" evidence="6">
    <location>
        <begin position="489"/>
        <end position="509"/>
    </location>
</feature>
<dbReference type="GO" id="GO:0016020">
    <property type="term" value="C:membrane"/>
    <property type="evidence" value="ECO:0007669"/>
    <property type="project" value="UniProtKB-SubCell"/>
</dbReference>
<feature type="transmembrane region" description="Helical" evidence="6">
    <location>
        <begin position="388"/>
        <end position="409"/>
    </location>
</feature>
<evidence type="ECO:0000256" key="5">
    <source>
        <dbReference type="ARBA" id="ARBA00023136"/>
    </source>
</evidence>
<keyword evidence="5 6" id="KW-0472">Membrane</keyword>
<feature type="transmembrane region" description="Helical" evidence="6">
    <location>
        <begin position="246"/>
        <end position="266"/>
    </location>
</feature>
<evidence type="ECO:0000313" key="7">
    <source>
        <dbReference type="EMBL" id="QVL31102.1"/>
    </source>
</evidence>
<dbReference type="InterPro" id="IPR004813">
    <property type="entry name" value="OPT"/>
</dbReference>
<dbReference type="NCBIfam" id="TIGR00733">
    <property type="entry name" value="OPT family oligopeptide transporter"/>
    <property type="match status" value="1"/>
</dbReference>
<feature type="transmembrane region" description="Helical" evidence="6">
    <location>
        <begin position="691"/>
        <end position="713"/>
    </location>
</feature>
<evidence type="ECO:0000313" key="8">
    <source>
        <dbReference type="Proteomes" id="UP000676194"/>
    </source>
</evidence>
<feature type="transmembrane region" description="Helical" evidence="6">
    <location>
        <begin position="125"/>
        <end position="145"/>
    </location>
</feature>
<feature type="transmembrane region" description="Helical" evidence="6">
    <location>
        <begin position="34"/>
        <end position="54"/>
    </location>
</feature>
<protein>
    <submittedName>
        <fullName evidence="7">Oligopeptide transporter, OPT family</fullName>
    </submittedName>
</protein>
<dbReference type="Pfam" id="PF03169">
    <property type="entry name" value="OPT"/>
    <property type="match status" value="2"/>
</dbReference>
<dbReference type="AlphaFoldDB" id="A0A8E6EUC9"/>
<sequence>MSEPNTAPAVPSDEPHFEPYVPDSEVQHELTLPAILVGTLLGILFGASSLYLVLKVGLTVSASVPIAVLSITLFRIFSKTLRIRRTTILENNIVQTAGSAGESIAFGVGVTMPALLLLGFEMDPIRVMTVSLLGAILGILMMIPLRRAFIVKQHGKLVYPEGRACAEVLISGEKGGATAQMVFIGFGIALVHKFLQSAMKLWAGEPGINLYSTNEAGVKTGLKGAGVAGELSPELLGVGYLIGPRIASLMMAGALLSYFVLGPVIASFGENLTTVVAPAVWDDSKPKDLKNPGLIRNMEPDDIRGNYLKYIGAGAVAAGGIISMCRALPLIFGSIVGGVRDLRASRNSGDSASSTKRTESDLSILVVLFGSLALVIAMAAVPQLGLGLSLNGLISAVMVLLFGFLFVTVSSRLTGEVGSSSNPISGMTIATILLVCGIFLILGKTSASDMLMALTVSSVVCIASSNGGTTSQDLKTGYLVGATPRKQQIAILLGAVASAMVIGLTMLLLNAAGTHYTKKNLPDVVMQVPADAPSETVGRPYENEDANKYRIVHVRKDDEFNPSVRPGRYLVDPSGKAAYRTDIPINRELTKMDNGEDAPAKFTAPQPRLFTNIIEGILGGKLEWSLIIFGLLLAIALEFAGVPALPVAVGMYLPLSATTPIFIGGVIRLITNKIRNPKSNADADSETSGGVLLASGYIAGGTLCGLIIAFFAFTPDWFKNGISVGTKLFGTIDETTQKLVWKPDENDTAKITALVAFGVLMLILFFIGAKKDKESSTSS</sequence>
<evidence type="ECO:0000256" key="4">
    <source>
        <dbReference type="ARBA" id="ARBA00022989"/>
    </source>
</evidence>
<feature type="transmembrane region" description="Helical" evidence="6">
    <location>
        <begin position="424"/>
        <end position="443"/>
    </location>
</feature>
<dbReference type="RefSeq" id="WP_213494983.1">
    <property type="nucleotide sequence ID" value="NZ_CP074694.1"/>
</dbReference>
<keyword evidence="2" id="KW-0813">Transport</keyword>
<evidence type="ECO:0000256" key="3">
    <source>
        <dbReference type="ARBA" id="ARBA00022692"/>
    </source>
</evidence>
<gene>
    <name evidence="7" type="ORF">KIH39_19955</name>
</gene>
<dbReference type="GO" id="GO:0035673">
    <property type="term" value="F:oligopeptide transmembrane transporter activity"/>
    <property type="evidence" value="ECO:0007669"/>
    <property type="project" value="InterPro"/>
</dbReference>
<dbReference type="PANTHER" id="PTHR31645">
    <property type="entry name" value="OLIGOPEPTIDE TRANSPORTER YGL114W-RELATED"/>
    <property type="match status" value="1"/>
</dbReference>
<dbReference type="Proteomes" id="UP000676194">
    <property type="component" value="Chromosome"/>
</dbReference>
<name>A0A8E6EUC9_9BACT</name>
<keyword evidence="8" id="KW-1185">Reference proteome</keyword>
<feature type="transmembrane region" description="Helical" evidence="6">
    <location>
        <begin position="60"/>
        <end position="78"/>
    </location>
</feature>
<evidence type="ECO:0000256" key="2">
    <source>
        <dbReference type="ARBA" id="ARBA00022448"/>
    </source>
</evidence>
<comment type="subcellular location">
    <subcellularLocation>
        <location evidence="1">Membrane</location>
        <topology evidence="1">Multi-pass membrane protein</topology>
    </subcellularLocation>
</comment>
<dbReference type="EMBL" id="CP074694">
    <property type="protein sequence ID" value="QVL31102.1"/>
    <property type="molecule type" value="Genomic_DNA"/>
</dbReference>